<sequence length="108" mass="12179">MCRVLGVSKSGYYGWVKRIGSAPTGRAARDLEVLREIQAIHEAFRFYGSPRVHRELVRRGIRVGRHHVARLMRVASRVVVEIPTGLPASWTWVSHRAMVSENCLGIST</sequence>
<keyword evidence="3" id="KW-1185">Reference proteome</keyword>
<dbReference type="InterPro" id="IPR050900">
    <property type="entry name" value="Transposase_IS3/IS150/IS904"/>
</dbReference>
<reference evidence="2 3" key="1">
    <citation type="journal article" date="2019" name="Int. J. Syst. Evol. Microbiol.">
        <title>The Global Catalogue of Microorganisms (GCM) 10K type strain sequencing project: providing services to taxonomists for standard genome sequencing and annotation.</title>
        <authorList>
            <consortium name="The Broad Institute Genomics Platform"/>
            <consortium name="The Broad Institute Genome Sequencing Center for Infectious Disease"/>
            <person name="Wu L."/>
            <person name="Ma J."/>
        </authorList>
    </citation>
    <scope>NUCLEOTIDE SEQUENCE [LARGE SCALE GENOMIC DNA]</scope>
    <source>
        <strain evidence="2 3">JCM 16117</strain>
    </source>
</reference>
<gene>
    <name evidence="2" type="ORF">GCM10009851_39630</name>
</gene>
<dbReference type="Pfam" id="PF13276">
    <property type="entry name" value="HTH_21"/>
    <property type="match status" value="1"/>
</dbReference>
<feature type="domain" description="HTH-like" evidence="1">
    <location>
        <begin position="29"/>
        <end position="74"/>
    </location>
</feature>
<dbReference type="PANTHER" id="PTHR46889:SF4">
    <property type="entry name" value="TRANSPOSASE INSO FOR INSERTION SEQUENCE ELEMENT IS911B-RELATED"/>
    <property type="match status" value="1"/>
</dbReference>
<dbReference type="InterPro" id="IPR025948">
    <property type="entry name" value="HTH-like_dom"/>
</dbReference>
<evidence type="ECO:0000313" key="3">
    <source>
        <dbReference type="Proteomes" id="UP001500929"/>
    </source>
</evidence>
<name>A0ABN3E773_9MICO</name>
<dbReference type="Proteomes" id="UP001500929">
    <property type="component" value="Unassembled WGS sequence"/>
</dbReference>
<organism evidence="2 3">
    <name type="scientific">Herbiconiux moechotypicola</name>
    <dbReference type="NCBI Taxonomy" id="637393"/>
    <lineage>
        <taxon>Bacteria</taxon>
        <taxon>Bacillati</taxon>
        <taxon>Actinomycetota</taxon>
        <taxon>Actinomycetes</taxon>
        <taxon>Micrococcales</taxon>
        <taxon>Microbacteriaceae</taxon>
        <taxon>Herbiconiux</taxon>
    </lineage>
</organism>
<dbReference type="PANTHER" id="PTHR46889">
    <property type="entry name" value="TRANSPOSASE INSF FOR INSERTION SEQUENCE IS3B-RELATED"/>
    <property type="match status" value="1"/>
</dbReference>
<dbReference type="EMBL" id="BAAAQY010000018">
    <property type="protein sequence ID" value="GAA2250152.1"/>
    <property type="molecule type" value="Genomic_DNA"/>
</dbReference>
<evidence type="ECO:0000313" key="2">
    <source>
        <dbReference type="EMBL" id="GAA2250152.1"/>
    </source>
</evidence>
<accession>A0ABN3E773</accession>
<comment type="caution">
    <text evidence="2">The sequence shown here is derived from an EMBL/GenBank/DDBJ whole genome shotgun (WGS) entry which is preliminary data.</text>
</comment>
<dbReference type="RefSeq" id="WP_425551846.1">
    <property type="nucleotide sequence ID" value="NZ_BAAAQY010000018.1"/>
</dbReference>
<proteinExistence type="predicted"/>
<evidence type="ECO:0000259" key="1">
    <source>
        <dbReference type="Pfam" id="PF13276"/>
    </source>
</evidence>
<protein>
    <recommendedName>
        <fullName evidence="1">HTH-like domain-containing protein</fullName>
    </recommendedName>
</protein>